<dbReference type="EMBL" id="BKCJ010245061">
    <property type="protein sequence ID" value="GEZ14022.1"/>
    <property type="molecule type" value="Genomic_DNA"/>
</dbReference>
<comment type="caution">
    <text evidence="3">The sequence shown here is derived from an EMBL/GenBank/DDBJ whole genome shotgun (WGS) entry which is preliminary data.</text>
</comment>
<dbReference type="InterPro" id="IPR012337">
    <property type="entry name" value="RNaseH-like_sf"/>
</dbReference>
<dbReference type="Gene3D" id="3.30.420.10">
    <property type="entry name" value="Ribonuclease H-like superfamily/Ribonuclease H"/>
    <property type="match status" value="1"/>
</dbReference>
<gene>
    <name evidence="3" type="ORF">Tci_485995</name>
</gene>
<accession>A0A699I3Q7</accession>
<dbReference type="SUPFAM" id="SSF53098">
    <property type="entry name" value="Ribonuclease H-like"/>
    <property type="match status" value="1"/>
</dbReference>
<dbReference type="Gene3D" id="3.30.70.270">
    <property type="match status" value="1"/>
</dbReference>
<evidence type="ECO:0000259" key="2">
    <source>
        <dbReference type="Pfam" id="PF24626"/>
    </source>
</evidence>
<dbReference type="AlphaFoldDB" id="A0A699I3Q7"/>
<dbReference type="InterPro" id="IPR043128">
    <property type="entry name" value="Rev_trsase/Diguanyl_cyclase"/>
</dbReference>
<protein>
    <submittedName>
        <fullName evidence="3">RNA-directed DNA polymerase</fullName>
    </submittedName>
</protein>
<dbReference type="FunFam" id="3.30.70.270:FF:000020">
    <property type="entry name" value="Transposon Tf2-6 polyprotein-like Protein"/>
    <property type="match status" value="1"/>
</dbReference>
<dbReference type="InterPro" id="IPR041577">
    <property type="entry name" value="RT_RNaseH_2"/>
</dbReference>
<proteinExistence type="predicted"/>
<dbReference type="PANTHER" id="PTHR35046:SF26">
    <property type="entry name" value="RNA-DIRECTED DNA POLYMERASE"/>
    <property type="match status" value="1"/>
</dbReference>
<keyword evidence="3" id="KW-0808">Transferase</keyword>
<evidence type="ECO:0000313" key="3">
    <source>
        <dbReference type="EMBL" id="GEZ14022.1"/>
    </source>
</evidence>
<reference evidence="3" key="1">
    <citation type="journal article" date="2019" name="Sci. Rep.">
        <title>Draft genome of Tanacetum cinerariifolium, the natural source of mosquito coil.</title>
        <authorList>
            <person name="Yamashiro T."/>
            <person name="Shiraishi A."/>
            <person name="Satake H."/>
            <person name="Nakayama K."/>
        </authorList>
    </citation>
    <scope>NUCLEOTIDE SEQUENCE</scope>
</reference>
<feature type="domain" description="Tf2-1-like SH3-like" evidence="2">
    <location>
        <begin position="372"/>
        <end position="430"/>
    </location>
</feature>
<dbReference type="Pfam" id="PF24626">
    <property type="entry name" value="SH3_Tf2-1"/>
    <property type="match status" value="1"/>
</dbReference>
<dbReference type="GO" id="GO:0003964">
    <property type="term" value="F:RNA-directed DNA polymerase activity"/>
    <property type="evidence" value="ECO:0007669"/>
    <property type="project" value="UniProtKB-KW"/>
</dbReference>
<organism evidence="3">
    <name type="scientific">Tanacetum cinerariifolium</name>
    <name type="common">Dalmatian daisy</name>
    <name type="synonym">Chrysanthemum cinerariifolium</name>
    <dbReference type="NCBI Taxonomy" id="118510"/>
    <lineage>
        <taxon>Eukaryota</taxon>
        <taxon>Viridiplantae</taxon>
        <taxon>Streptophyta</taxon>
        <taxon>Embryophyta</taxon>
        <taxon>Tracheophyta</taxon>
        <taxon>Spermatophyta</taxon>
        <taxon>Magnoliopsida</taxon>
        <taxon>eudicotyledons</taxon>
        <taxon>Gunneridae</taxon>
        <taxon>Pentapetalae</taxon>
        <taxon>asterids</taxon>
        <taxon>campanulids</taxon>
        <taxon>Asterales</taxon>
        <taxon>Asteraceae</taxon>
        <taxon>Asteroideae</taxon>
        <taxon>Anthemideae</taxon>
        <taxon>Anthemidinae</taxon>
        <taxon>Tanacetum</taxon>
    </lineage>
</organism>
<keyword evidence="3" id="KW-0548">Nucleotidyltransferase</keyword>
<keyword evidence="3" id="KW-0695">RNA-directed DNA polymerase</keyword>
<feature type="domain" description="Reverse transcriptase/retrotransposon-derived protein RNase H-like" evidence="1">
    <location>
        <begin position="114"/>
        <end position="152"/>
    </location>
</feature>
<dbReference type="SUPFAM" id="SSF56672">
    <property type="entry name" value="DNA/RNA polymerases"/>
    <property type="match status" value="1"/>
</dbReference>
<name>A0A699I3Q7_TANCI</name>
<dbReference type="PANTHER" id="PTHR35046">
    <property type="entry name" value="ZINC KNUCKLE (CCHC-TYPE) FAMILY PROTEIN"/>
    <property type="match status" value="1"/>
</dbReference>
<dbReference type="InterPro" id="IPR036397">
    <property type="entry name" value="RNaseH_sf"/>
</dbReference>
<evidence type="ECO:0000259" key="1">
    <source>
        <dbReference type="Pfam" id="PF17919"/>
    </source>
</evidence>
<dbReference type="InterPro" id="IPR056924">
    <property type="entry name" value="SH3_Tf2-1"/>
</dbReference>
<dbReference type="GO" id="GO:0003676">
    <property type="term" value="F:nucleic acid binding"/>
    <property type="evidence" value="ECO:0007669"/>
    <property type="project" value="InterPro"/>
</dbReference>
<sequence>MVSFVEEDDGPVFDEYDDEHEKMTSDQEEITYADTGEVLVIKRTMNAVVKEDESWLRHSNGPSKNQHHYRLEYTNIHEIHSFHGLASFYRRFIHNFSTIISPITECMKRGKVNWSREAEAAFSLLKRKVTEAPVLILPDFEEVFEVHCDASRARQHKLKPRHAKQVEFLQAYNFSIKHKVGTLNKVVDALSRKKALLATMQVQVIGFEIFKELYGDDPDFAVIWKKCQDQAYQRFALQGLYQPLPVPVALWVDTDGQNEVVNRSLGNLLRSLVGENLRQWDLVLPQAEFAYNRSKSRTTGKTPFEVVTGTNPITPLDLTSLLTHVHFSCDGEERAKQVQQFHEHVRAHIEKQNAKYKEMVDRRRKKVVFKEGDLVWIRLRKERFPTGRFGKLQPRADGPFCVFKKINDNAYKIDLSGEYHVSTTFNVADLL</sequence>
<dbReference type="Pfam" id="PF17919">
    <property type="entry name" value="RT_RNaseH_2"/>
    <property type="match status" value="1"/>
</dbReference>
<dbReference type="InterPro" id="IPR043502">
    <property type="entry name" value="DNA/RNA_pol_sf"/>
</dbReference>